<dbReference type="Proteomes" id="UP000032135">
    <property type="component" value="Segment"/>
</dbReference>
<keyword evidence="2" id="KW-1185">Reference proteome</keyword>
<dbReference type="InterPro" id="IPR038672">
    <property type="entry name" value="CpcT/CpeT_sf"/>
</dbReference>
<accession>A0A0C5AIM9</accession>
<dbReference type="Gene3D" id="2.40.128.590">
    <property type="entry name" value="CpcT/CpeT domain"/>
    <property type="match status" value="1"/>
</dbReference>
<dbReference type="EMBL" id="KP211958">
    <property type="protein sequence ID" value="AJK27458.1"/>
    <property type="molecule type" value="Genomic_DNA"/>
</dbReference>
<organism evidence="1 2">
    <name type="scientific">Cyanophage P-TIM40</name>
    <dbReference type="NCBI Taxonomy" id="1589733"/>
    <lineage>
        <taxon>Viruses</taxon>
        <taxon>Duplodnaviria</taxon>
        <taxon>Heunggongvirae</taxon>
        <taxon>Uroviricota</taxon>
        <taxon>Caudoviricetes</taxon>
        <taxon>Pantevenvirales</taxon>
        <taxon>Kyanoviridae</taxon>
        <taxon>Libanvirus</taxon>
        <taxon>Libanvirus ptim40</taxon>
    </lineage>
</organism>
<proteinExistence type="predicted"/>
<dbReference type="OrthoDB" id="14354at10239"/>
<name>A0A0C5AIM9_9CAUD</name>
<dbReference type="GeneID" id="26516576"/>
<dbReference type="RefSeq" id="YP_009188106.1">
    <property type="nucleotide sequence ID" value="NC_028663.1"/>
</dbReference>
<sequence length="155" mass="18354">MSSFEEALCGHYSNKSQAYSDPQKWPLIHIEWTEIKKGKILECRSWYEYEGRDKPYKHFRAKYKRIHDDIIECDTLDLKRNKKGCGFVFVRMDDGTWWGETNGPCIVNDINITALARFNGTDYWSFDNGRRLRSGAFVWGKEEKDGEFHFLKLPK</sequence>
<dbReference type="KEGG" id="vg:26516576"/>
<evidence type="ECO:0000313" key="2">
    <source>
        <dbReference type="Proteomes" id="UP000032135"/>
    </source>
</evidence>
<protein>
    <submittedName>
        <fullName evidence="1">CpeT-like protein</fullName>
    </submittedName>
</protein>
<gene>
    <name evidence="1" type="primary">cpeT</name>
    <name evidence="1" type="ORF">PTIM40_31</name>
</gene>
<evidence type="ECO:0000313" key="1">
    <source>
        <dbReference type="EMBL" id="AJK27458.1"/>
    </source>
</evidence>
<reference evidence="1 2" key="1">
    <citation type="submission" date="2014-11" db="EMBL/GenBank/DDBJ databases">
        <authorList>
            <person name="Fedida A."/>
            <person name="Lindell D."/>
        </authorList>
    </citation>
    <scope>NUCLEOTIDE SEQUENCE [LARGE SCALE GENOMIC DNA]</scope>
</reference>